<protein>
    <submittedName>
        <fullName evidence="12">Uncharacterized protein</fullName>
    </submittedName>
</protein>
<feature type="domain" description="C2H2-type" evidence="10">
    <location>
        <begin position="343"/>
        <end position="370"/>
    </location>
</feature>
<keyword evidence="13" id="KW-1185">Reference proteome</keyword>
<proteinExistence type="predicted"/>
<feature type="binding site" evidence="8">
    <location>
        <position position="88"/>
    </location>
    <ligand>
        <name>Zn(2+)</name>
        <dbReference type="ChEBI" id="CHEBI:29105"/>
    </ligand>
</feature>
<dbReference type="InterPro" id="IPR036236">
    <property type="entry name" value="Znf_C2H2_sf"/>
</dbReference>
<dbReference type="PANTHER" id="PTHR24406">
    <property type="entry name" value="TRANSCRIPTIONAL REPRESSOR CTCFL-RELATED"/>
    <property type="match status" value="1"/>
</dbReference>
<feature type="region of interest" description="Disordered" evidence="9">
    <location>
        <begin position="257"/>
        <end position="282"/>
    </location>
</feature>
<feature type="domain" description="C2H2-type" evidence="10">
    <location>
        <begin position="315"/>
        <end position="342"/>
    </location>
</feature>
<gene>
    <name evidence="12" type="ORF">JYU34_018427</name>
</gene>
<evidence type="ECO:0000259" key="10">
    <source>
        <dbReference type="PROSITE" id="PS50157"/>
    </source>
</evidence>
<evidence type="ECO:0000259" key="11">
    <source>
        <dbReference type="PROSITE" id="PS51915"/>
    </source>
</evidence>
<comment type="caution">
    <text evidence="12">The sequence shown here is derived from an EMBL/GenBank/DDBJ whole genome shotgun (WGS) entry which is preliminary data.</text>
</comment>
<evidence type="ECO:0000313" key="13">
    <source>
        <dbReference type="Proteomes" id="UP000823941"/>
    </source>
</evidence>
<name>A0ABQ7PXT5_PLUXY</name>
<dbReference type="Pfam" id="PF00096">
    <property type="entry name" value="zf-C2H2"/>
    <property type="match status" value="3"/>
</dbReference>
<dbReference type="Gene3D" id="3.40.1800.20">
    <property type="match status" value="1"/>
</dbReference>
<keyword evidence="6" id="KW-0539">Nucleus</keyword>
<feature type="domain" description="C2H2-type" evidence="10">
    <location>
        <begin position="399"/>
        <end position="426"/>
    </location>
</feature>
<feature type="region of interest" description="Disordered" evidence="9">
    <location>
        <begin position="135"/>
        <end position="160"/>
    </location>
</feature>
<feature type="domain" description="C2H2-type" evidence="10">
    <location>
        <begin position="426"/>
        <end position="454"/>
    </location>
</feature>
<feature type="region of interest" description="Disordered" evidence="9">
    <location>
        <begin position="230"/>
        <end position="249"/>
    </location>
</feature>
<keyword evidence="2 8" id="KW-0479">Metal-binding</keyword>
<feature type="domain" description="C2H2-type" evidence="10">
    <location>
        <begin position="286"/>
        <end position="314"/>
    </location>
</feature>
<feature type="compositionally biased region" description="Pro residues" evidence="9">
    <location>
        <begin position="264"/>
        <end position="274"/>
    </location>
</feature>
<dbReference type="SUPFAM" id="SSF57716">
    <property type="entry name" value="Glucocorticoid receptor-like (DNA-binding domain)"/>
    <property type="match status" value="1"/>
</dbReference>
<sequence>MNTETEQIFILNPSDSQGFIENQKSSETTTVNLENAMFSNICRTCATVTEFIIPIFHGEGLQNNLADKIHKHLPIQVTESDELPQVVCYQCASTLLAWHELVACCVQADAALRTRLAADAALRTTLAVDVQVDSKPGTSTDACEVTPQDNHDKDAESPSKSGCGYCAAALAGAALRRHVEAAHAHQVFLCEHCQQYVDRRRLVQHMSAHAQGHHHAGDVSDTGQLTELQPRSEFSDQSDAEEGGFGPLPESVFEAIEDSQDSLPPAPAPAPAPAPDNTAKKKDKTRTCPICFKVYTASSSYFYHMKYFHKGSKEHECDVCQRKFATRGSLAQHVLTHGDELKFECKTCGKRFRTKASLYIHNLTHTGKKQWSCGECGRSFQWRQLLARHAARHEGGRRHRCAHCGRGFSIKCDLTRHAATHAAGRHACAKCGATFAQPRYLKVHMDKKHTAAPPPATVVADVTQA</sequence>
<evidence type="ECO:0000256" key="1">
    <source>
        <dbReference type="ARBA" id="ARBA00004123"/>
    </source>
</evidence>
<dbReference type="SUPFAM" id="SSF57667">
    <property type="entry name" value="beta-beta-alpha zinc fingers"/>
    <property type="match status" value="4"/>
</dbReference>
<feature type="binding site" evidence="8">
    <location>
        <position position="91"/>
    </location>
    <ligand>
        <name>Zn(2+)</name>
        <dbReference type="ChEBI" id="CHEBI:29105"/>
    </ligand>
</feature>
<dbReference type="PROSITE" id="PS50157">
    <property type="entry name" value="ZINC_FINGER_C2H2_2"/>
    <property type="match status" value="6"/>
</dbReference>
<feature type="binding site" evidence="8">
    <location>
        <position position="42"/>
    </location>
    <ligand>
        <name>Zn(2+)</name>
        <dbReference type="ChEBI" id="CHEBI:29105"/>
    </ligand>
</feature>
<dbReference type="PROSITE" id="PS00028">
    <property type="entry name" value="ZINC_FINGER_C2H2_1"/>
    <property type="match status" value="6"/>
</dbReference>
<evidence type="ECO:0000256" key="8">
    <source>
        <dbReference type="PROSITE-ProRule" id="PRU01263"/>
    </source>
</evidence>
<feature type="binding site" evidence="8">
    <location>
        <position position="45"/>
    </location>
    <ligand>
        <name>Zn(2+)</name>
        <dbReference type="ChEBI" id="CHEBI:29105"/>
    </ligand>
</feature>
<dbReference type="InterPro" id="IPR012934">
    <property type="entry name" value="Znf_AD"/>
</dbReference>
<evidence type="ECO:0000256" key="9">
    <source>
        <dbReference type="SAM" id="MobiDB-lite"/>
    </source>
</evidence>
<keyword evidence="5 8" id="KW-0862">Zinc</keyword>
<accession>A0ABQ7PXT5</accession>
<evidence type="ECO:0000256" key="4">
    <source>
        <dbReference type="ARBA" id="ARBA00022771"/>
    </source>
</evidence>
<keyword evidence="3" id="KW-0677">Repeat</keyword>
<dbReference type="EMBL" id="JAHIBW010000025">
    <property type="protein sequence ID" value="KAG7297710.1"/>
    <property type="molecule type" value="Genomic_DNA"/>
</dbReference>
<comment type="subcellular location">
    <subcellularLocation>
        <location evidence="1">Nucleus</location>
    </subcellularLocation>
</comment>
<dbReference type="Proteomes" id="UP000823941">
    <property type="component" value="Chromosome 25"/>
</dbReference>
<organism evidence="12 13">
    <name type="scientific">Plutella xylostella</name>
    <name type="common">Diamondback moth</name>
    <name type="synonym">Plutella maculipennis</name>
    <dbReference type="NCBI Taxonomy" id="51655"/>
    <lineage>
        <taxon>Eukaryota</taxon>
        <taxon>Metazoa</taxon>
        <taxon>Ecdysozoa</taxon>
        <taxon>Arthropoda</taxon>
        <taxon>Hexapoda</taxon>
        <taxon>Insecta</taxon>
        <taxon>Pterygota</taxon>
        <taxon>Neoptera</taxon>
        <taxon>Endopterygota</taxon>
        <taxon>Lepidoptera</taxon>
        <taxon>Glossata</taxon>
        <taxon>Ditrysia</taxon>
        <taxon>Yponomeutoidea</taxon>
        <taxon>Plutellidae</taxon>
        <taxon>Plutella</taxon>
    </lineage>
</organism>
<dbReference type="InterPro" id="IPR013087">
    <property type="entry name" value="Znf_C2H2_type"/>
</dbReference>
<reference evidence="12 13" key="1">
    <citation type="submission" date="2021-06" db="EMBL/GenBank/DDBJ databases">
        <title>A haploid diamondback moth (Plutella xylostella L.) genome assembly resolves 31 chromosomes and identifies a diamide resistance mutation.</title>
        <authorList>
            <person name="Ward C.M."/>
            <person name="Perry K.D."/>
            <person name="Baker G."/>
            <person name="Powis K."/>
            <person name="Heckel D.G."/>
            <person name="Baxter S.W."/>
        </authorList>
    </citation>
    <scope>NUCLEOTIDE SEQUENCE [LARGE SCALE GENOMIC DNA]</scope>
    <source>
        <strain evidence="12 13">LV</strain>
        <tissue evidence="12">Single pupa</tissue>
    </source>
</reference>
<keyword evidence="4 7" id="KW-0863">Zinc-finger</keyword>
<dbReference type="Gene3D" id="3.30.160.60">
    <property type="entry name" value="Classic Zinc Finger"/>
    <property type="match status" value="4"/>
</dbReference>
<dbReference type="Pfam" id="PF07776">
    <property type="entry name" value="zf-AD"/>
    <property type="match status" value="1"/>
</dbReference>
<dbReference type="SMART" id="SM00868">
    <property type="entry name" value="zf-AD"/>
    <property type="match status" value="1"/>
</dbReference>
<evidence type="ECO:0000256" key="7">
    <source>
        <dbReference type="PROSITE-ProRule" id="PRU00042"/>
    </source>
</evidence>
<evidence type="ECO:0000256" key="6">
    <source>
        <dbReference type="ARBA" id="ARBA00023242"/>
    </source>
</evidence>
<dbReference type="SMART" id="SM00355">
    <property type="entry name" value="ZnF_C2H2"/>
    <property type="match status" value="7"/>
</dbReference>
<evidence type="ECO:0000256" key="3">
    <source>
        <dbReference type="ARBA" id="ARBA00022737"/>
    </source>
</evidence>
<evidence type="ECO:0000313" key="12">
    <source>
        <dbReference type="EMBL" id="KAG7297710.1"/>
    </source>
</evidence>
<evidence type="ECO:0000256" key="5">
    <source>
        <dbReference type="ARBA" id="ARBA00022833"/>
    </source>
</evidence>
<feature type="domain" description="ZAD" evidence="11">
    <location>
        <begin position="40"/>
        <end position="115"/>
    </location>
</feature>
<feature type="domain" description="C2H2-type" evidence="10">
    <location>
        <begin position="371"/>
        <end position="398"/>
    </location>
</feature>
<dbReference type="PROSITE" id="PS51915">
    <property type="entry name" value="ZAD"/>
    <property type="match status" value="1"/>
</dbReference>
<dbReference type="InterPro" id="IPR050888">
    <property type="entry name" value="ZnF_C2H2-type_TF"/>
</dbReference>
<evidence type="ECO:0000256" key="2">
    <source>
        <dbReference type="ARBA" id="ARBA00022723"/>
    </source>
</evidence>